<dbReference type="CDD" id="cd16386">
    <property type="entry name" value="TcpC_N"/>
    <property type="match status" value="1"/>
</dbReference>
<evidence type="ECO:0000256" key="1">
    <source>
        <dbReference type="SAM" id="Phobius"/>
    </source>
</evidence>
<evidence type="ECO:0000313" key="3">
    <source>
        <dbReference type="Proteomes" id="UP000789833"/>
    </source>
</evidence>
<organism evidence="2 3">
    <name type="scientific">Sutcliffiella rhizosphaerae</name>
    <dbReference type="NCBI Taxonomy" id="2880967"/>
    <lineage>
        <taxon>Bacteria</taxon>
        <taxon>Bacillati</taxon>
        <taxon>Bacillota</taxon>
        <taxon>Bacilli</taxon>
        <taxon>Bacillales</taxon>
        <taxon>Bacillaceae</taxon>
        <taxon>Sutcliffiella</taxon>
    </lineage>
</organism>
<protein>
    <recommendedName>
        <fullName evidence="4">Conjugal transfer protein</fullName>
    </recommendedName>
</protein>
<dbReference type="Pfam" id="PF12642">
    <property type="entry name" value="TpcC"/>
    <property type="match status" value="1"/>
</dbReference>
<dbReference type="Gene3D" id="3.10.450.540">
    <property type="match status" value="2"/>
</dbReference>
<name>A0ABN8AC69_9BACI</name>
<proteinExistence type="predicted"/>
<reference evidence="2 3" key="1">
    <citation type="submission" date="2021-10" db="EMBL/GenBank/DDBJ databases">
        <authorList>
            <person name="Criscuolo A."/>
        </authorList>
    </citation>
    <scope>NUCLEOTIDE SEQUENCE [LARGE SCALE GENOMIC DNA]</scope>
    <source>
        <strain evidence="3">CIP 111883</strain>
    </source>
</reference>
<dbReference type="EMBL" id="CAKJTJ010000027">
    <property type="protein sequence ID" value="CAG9622809.1"/>
    <property type="molecule type" value="Genomic_DNA"/>
</dbReference>
<keyword evidence="1" id="KW-0812">Transmembrane</keyword>
<accession>A0ABN8AC69</accession>
<keyword evidence="1" id="KW-0472">Membrane</keyword>
<keyword evidence="3" id="KW-1185">Reference proteome</keyword>
<gene>
    <name evidence="2" type="ORF">BACCIP111883_03600</name>
</gene>
<feature type="transmembrane region" description="Helical" evidence="1">
    <location>
        <begin position="36"/>
        <end position="56"/>
    </location>
</feature>
<sequence>MKKVLKEKKGASKVKEGKASGSKREISFSKRKTKRIASFLVFGIMFVSLLFNVIHFSKVQTIRNTVQASYDEIEQQVKGAGRHSLLETPLLIHYSTDFIREYFEIPADEEERNARKDRLKHYFVSGFDVNSLEDMSEFIGSRSVQSIDLMDIRSTDTDEVQVQYLVTYQVIEQLEEEKEVVTTEVDKDGEEKEVTQTVLEEIEKSTDYQVEVIIPVVTDGEGFAVTRHLTLLSSDIKSVIQYEPLALKGEDLTSQQQEALSPFLRDFLTSFGQSDEKLAFMASVDRGLLDKVYEDHSIVESVRQNGVYSIRLHVNYREEQTSLTSRYFYEIHMKEENGRFFVESIH</sequence>
<evidence type="ECO:0000313" key="2">
    <source>
        <dbReference type="EMBL" id="CAG9622809.1"/>
    </source>
</evidence>
<dbReference type="Proteomes" id="UP000789833">
    <property type="component" value="Unassembled WGS sequence"/>
</dbReference>
<comment type="caution">
    <text evidence="2">The sequence shown here is derived from an EMBL/GenBank/DDBJ whole genome shotgun (WGS) entry which is preliminary data.</text>
</comment>
<keyword evidence="1" id="KW-1133">Transmembrane helix</keyword>
<evidence type="ECO:0008006" key="4">
    <source>
        <dbReference type="Google" id="ProtNLM"/>
    </source>
</evidence>
<dbReference type="InterPro" id="IPR024735">
    <property type="entry name" value="TcpC"/>
</dbReference>